<gene>
    <name evidence="2" type="ORF">GCM10009827_054380</name>
</gene>
<evidence type="ECO:0000313" key="3">
    <source>
        <dbReference type="Proteomes" id="UP001501470"/>
    </source>
</evidence>
<keyword evidence="3" id="KW-1185">Reference proteome</keyword>
<dbReference type="Proteomes" id="UP001501470">
    <property type="component" value="Unassembled WGS sequence"/>
</dbReference>
<dbReference type="RefSeq" id="WP_344504944.1">
    <property type="nucleotide sequence ID" value="NZ_BAAAQD010000011.1"/>
</dbReference>
<accession>A0ABN2AZX9</accession>
<name>A0ABN2AZX9_9ACTN</name>
<evidence type="ECO:0008006" key="4">
    <source>
        <dbReference type="Google" id="ProtNLM"/>
    </source>
</evidence>
<feature type="region of interest" description="Disordered" evidence="1">
    <location>
        <begin position="129"/>
        <end position="153"/>
    </location>
</feature>
<sequence length="153" mass="16002">MRRNLLRLLGVSLAAAAVILFINSIDGGSGDTGPDPASRLQCASGTHVAAAYATAAPTSRETRTPEQLATAWATVRSKALLAGLHTVYEQPDRIDIAFDAKAHTVAVLTFRSHEPLGWHLEAVVACQSPLTQRSGPQSPQSPQGPQTAPSSGP</sequence>
<feature type="compositionally biased region" description="Low complexity" evidence="1">
    <location>
        <begin position="132"/>
        <end position="153"/>
    </location>
</feature>
<comment type="caution">
    <text evidence="2">The sequence shown here is derived from an EMBL/GenBank/DDBJ whole genome shotgun (WGS) entry which is preliminary data.</text>
</comment>
<dbReference type="EMBL" id="BAAAQD010000011">
    <property type="protein sequence ID" value="GAA1530109.1"/>
    <property type="molecule type" value="Genomic_DNA"/>
</dbReference>
<evidence type="ECO:0000256" key="1">
    <source>
        <dbReference type="SAM" id="MobiDB-lite"/>
    </source>
</evidence>
<organism evidence="2 3">
    <name type="scientific">Dactylosporangium maewongense</name>
    <dbReference type="NCBI Taxonomy" id="634393"/>
    <lineage>
        <taxon>Bacteria</taxon>
        <taxon>Bacillati</taxon>
        <taxon>Actinomycetota</taxon>
        <taxon>Actinomycetes</taxon>
        <taxon>Micromonosporales</taxon>
        <taxon>Micromonosporaceae</taxon>
        <taxon>Dactylosporangium</taxon>
    </lineage>
</organism>
<proteinExistence type="predicted"/>
<protein>
    <recommendedName>
        <fullName evidence="4">Secreted protein</fullName>
    </recommendedName>
</protein>
<evidence type="ECO:0000313" key="2">
    <source>
        <dbReference type="EMBL" id="GAA1530109.1"/>
    </source>
</evidence>
<reference evidence="2 3" key="1">
    <citation type="journal article" date="2019" name="Int. J. Syst. Evol. Microbiol.">
        <title>The Global Catalogue of Microorganisms (GCM) 10K type strain sequencing project: providing services to taxonomists for standard genome sequencing and annotation.</title>
        <authorList>
            <consortium name="The Broad Institute Genomics Platform"/>
            <consortium name="The Broad Institute Genome Sequencing Center for Infectious Disease"/>
            <person name="Wu L."/>
            <person name="Ma J."/>
        </authorList>
    </citation>
    <scope>NUCLEOTIDE SEQUENCE [LARGE SCALE GENOMIC DNA]</scope>
    <source>
        <strain evidence="2 3">JCM 15933</strain>
    </source>
</reference>